<keyword evidence="6 8" id="KW-0694">RNA-binding</keyword>
<protein>
    <recommendedName>
        <fullName evidence="8">Probable tRNA sulfurtransferase</fullName>
        <ecNumber evidence="8">2.8.1.4</ecNumber>
    </recommendedName>
    <alternativeName>
        <fullName evidence="8">Sulfur carrier protein ThiS sulfurtransferase</fullName>
    </alternativeName>
    <alternativeName>
        <fullName evidence="8">Thiamine biosynthesis protein ThiI</fullName>
    </alternativeName>
    <alternativeName>
        <fullName evidence="8">tRNA 4-thiouridine synthase</fullName>
    </alternativeName>
</protein>
<dbReference type="GO" id="GO:0000049">
    <property type="term" value="F:tRNA binding"/>
    <property type="evidence" value="ECO:0007669"/>
    <property type="project" value="UniProtKB-UniRule"/>
</dbReference>
<dbReference type="PANTHER" id="PTHR43209:SF1">
    <property type="entry name" value="TRNA SULFURTRANSFERASE"/>
    <property type="match status" value="1"/>
</dbReference>
<evidence type="ECO:0000256" key="6">
    <source>
        <dbReference type="ARBA" id="ARBA00022884"/>
    </source>
</evidence>
<dbReference type="InterPro" id="IPR003720">
    <property type="entry name" value="tRNA_STrfase"/>
</dbReference>
<sequence>MHPPGADVVVVRHGEIGTKSEHVGTKMERRLRENLDAVLADRGVDAEIEQRRFRLWLHTDDPEGATAAAADTFGVVSASPAVRVDPTIESIREALAEAARQGYDGGAFAVSARRAGVESAHPFSSTDIEREGGSAVWNAAEAAGVDPEVDLDDPDTELFVDCREDDALVFLEKRAGPGGLPLGTQDPVVALLSGGIDSPVAAWELMKRGAPVIPLYVDLGDYGGVDHRARAVSTTETLARYAPTRDVRLRIAPAGDAVADIAEAVDVGRMLVLRRFMFRVAAAVAEERGAVGIVAGESVGQKSSQTTANLAVTSAAVDLPVHRPLLTVDKTEITARADEIGTFHESTIPAGCDRLAPDYPETRGRLGAIREREPAGLSERARAVADRLEVVEGARDGVGDRDPAEGETA</sequence>
<dbReference type="GO" id="GO:0009229">
    <property type="term" value="P:thiamine diphosphate biosynthetic process"/>
    <property type="evidence" value="ECO:0007669"/>
    <property type="project" value="UniProtKB-UniRule"/>
</dbReference>
<dbReference type="OrthoDB" id="372227at2157"/>
<keyword evidence="11" id="KW-1185">Reference proteome</keyword>
<dbReference type="GeneID" id="60590473"/>
<feature type="binding site" evidence="8">
    <location>
        <position position="274"/>
    </location>
    <ligand>
        <name>ATP</name>
        <dbReference type="ChEBI" id="CHEBI:30616"/>
    </ligand>
</feature>
<comment type="pathway">
    <text evidence="8">Cofactor biosynthesis; thiamine diphosphate biosynthesis.</text>
</comment>
<evidence type="ECO:0000256" key="3">
    <source>
        <dbReference type="ARBA" id="ARBA00022679"/>
    </source>
</evidence>
<evidence type="ECO:0000256" key="5">
    <source>
        <dbReference type="ARBA" id="ARBA00022840"/>
    </source>
</evidence>
<dbReference type="InterPro" id="IPR054173">
    <property type="entry name" value="ThiI_fer"/>
</dbReference>
<dbReference type="Pfam" id="PF02568">
    <property type="entry name" value="ThiI"/>
    <property type="match status" value="1"/>
</dbReference>
<dbReference type="GO" id="GO:0004810">
    <property type="term" value="F:CCA tRNA nucleotidyltransferase activity"/>
    <property type="evidence" value="ECO:0007669"/>
    <property type="project" value="InterPro"/>
</dbReference>
<dbReference type="GO" id="GO:0009228">
    <property type="term" value="P:thiamine biosynthetic process"/>
    <property type="evidence" value="ECO:0007669"/>
    <property type="project" value="UniProtKB-KW"/>
</dbReference>
<comment type="function">
    <text evidence="8">Catalyzes the ATP-dependent transfer of a sulfur to tRNA to produce 4-thiouridine in position 8 of tRNAs, which functions as a near-UV photosensor. Also catalyzes the transfer of sulfur to the sulfur carrier protein ThiS, forming ThiS-thiocarboxylate. This is a step in the synthesis of thiazole, in the thiamine biosynthesis pathway. The sulfur is donated as persulfide by IscS.</text>
</comment>
<gene>
    <name evidence="8" type="primary">thiI</name>
    <name evidence="10" type="ORF">I7X12_18230</name>
</gene>
<dbReference type="GO" id="GO:0005829">
    <property type="term" value="C:cytosol"/>
    <property type="evidence" value="ECO:0007669"/>
    <property type="project" value="TreeGrafter"/>
</dbReference>
<feature type="binding site" evidence="8">
    <location>
        <position position="305"/>
    </location>
    <ligand>
        <name>ATP</name>
        <dbReference type="ChEBI" id="CHEBI:30616"/>
    </ligand>
</feature>
<dbReference type="RefSeq" id="WP_198061440.1">
    <property type="nucleotide sequence ID" value="NZ_CP065856.1"/>
</dbReference>
<dbReference type="KEGG" id="hlt:I7X12_18230"/>
<dbReference type="Gene3D" id="3.40.50.620">
    <property type="entry name" value="HUPs"/>
    <property type="match status" value="1"/>
</dbReference>
<dbReference type="GO" id="GO:0002937">
    <property type="term" value="P:tRNA 4-thiouridine biosynthesis"/>
    <property type="evidence" value="ECO:0007669"/>
    <property type="project" value="TreeGrafter"/>
</dbReference>
<evidence type="ECO:0000256" key="2">
    <source>
        <dbReference type="ARBA" id="ARBA00022555"/>
    </source>
</evidence>
<comment type="similarity">
    <text evidence="8">Belongs to the ThiI family.</text>
</comment>
<dbReference type="UniPathway" id="UPA00060"/>
<dbReference type="Pfam" id="PF22025">
    <property type="entry name" value="ThiI_fer"/>
    <property type="match status" value="1"/>
</dbReference>
<dbReference type="SUPFAM" id="SSF52402">
    <property type="entry name" value="Adenine nucleotide alpha hydrolases-like"/>
    <property type="match status" value="1"/>
</dbReference>
<evidence type="ECO:0000256" key="1">
    <source>
        <dbReference type="ARBA" id="ARBA00022490"/>
    </source>
</evidence>
<dbReference type="EC" id="2.8.1.4" evidence="8"/>
<evidence type="ECO:0000256" key="4">
    <source>
        <dbReference type="ARBA" id="ARBA00022741"/>
    </source>
</evidence>
<organism evidence="10 11">
    <name type="scientific">Halosimplex litoreum</name>
    <dbReference type="NCBI Taxonomy" id="1198301"/>
    <lineage>
        <taxon>Archaea</taxon>
        <taxon>Methanobacteriati</taxon>
        <taxon>Methanobacteriota</taxon>
        <taxon>Stenosarchaea group</taxon>
        <taxon>Halobacteria</taxon>
        <taxon>Halobacteriales</taxon>
        <taxon>Haloarculaceae</taxon>
        <taxon>Halosimplex</taxon>
    </lineage>
</organism>
<dbReference type="InterPro" id="IPR020536">
    <property type="entry name" value="ThiI_AANH"/>
</dbReference>
<evidence type="ECO:0000256" key="7">
    <source>
        <dbReference type="ARBA" id="ARBA00022977"/>
    </source>
</evidence>
<feature type="domain" description="THUMP" evidence="9">
    <location>
        <begin position="63"/>
        <end position="173"/>
    </location>
</feature>
<comment type="caution">
    <text evidence="8">Lacks conserved residue(s) required for the propagation of feature annotation.</text>
</comment>
<comment type="catalytic activity">
    <reaction evidence="8">
        <text>[ThiS sulfur-carrier protein]-C-terminal Gly-Gly-AMP + S-sulfanyl-L-cysteinyl-[cysteine desulfurase] + AH2 = [ThiS sulfur-carrier protein]-C-terminal-Gly-aminoethanethioate + L-cysteinyl-[cysteine desulfurase] + A + AMP + 2 H(+)</text>
        <dbReference type="Rhea" id="RHEA:43340"/>
        <dbReference type="Rhea" id="RHEA-COMP:12157"/>
        <dbReference type="Rhea" id="RHEA-COMP:12158"/>
        <dbReference type="Rhea" id="RHEA-COMP:12910"/>
        <dbReference type="Rhea" id="RHEA-COMP:19908"/>
        <dbReference type="ChEBI" id="CHEBI:13193"/>
        <dbReference type="ChEBI" id="CHEBI:15378"/>
        <dbReference type="ChEBI" id="CHEBI:17499"/>
        <dbReference type="ChEBI" id="CHEBI:29950"/>
        <dbReference type="ChEBI" id="CHEBI:61963"/>
        <dbReference type="ChEBI" id="CHEBI:90618"/>
        <dbReference type="ChEBI" id="CHEBI:232372"/>
        <dbReference type="ChEBI" id="CHEBI:456215"/>
    </reaction>
</comment>
<dbReference type="SUPFAM" id="SSF143437">
    <property type="entry name" value="THUMP domain-like"/>
    <property type="match status" value="1"/>
</dbReference>
<dbReference type="Pfam" id="PF02926">
    <property type="entry name" value="THUMP"/>
    <property type="match status" value="1"/>
</dbReference>
<name>A0A7T3FXU9_9EURY</name>
<dbReference type="SMART" id="SM00981">
    <property type="entry name" value="THUMP"/>
    <property type="match status" value="1"/>
</dbReference>
<keyword evidence="1 8" id="KW-0963">Cytoplasm</keyword>
<keyword evidence="2 8" id="KW-0820">tRNA-binding</keyword>
<dbReference type="HAMAP" id="MF_00021">
    <property type="entry name" value="ThiI"/>
    <property type="match status" value="1"/>
</dbReference>
<proteinExistence type="inferred from homology"/>
<keyword evidence="7 8" id="KW-0784">Thiamine biosynthesis</keyword>
<dbReference type="InterPro" id="IPR050102">
    <property type="entry name" value="tRNA_sulfurtransferase_ThiI"/>
</dbReference>
<evidence type="ECO:0000313" key="11">
    <source>
        <dbReference type="Proteomes" id="UP000595001"/>
    </source>
</evidence>
<keyword evidence="3 8" id="KW-0808">Transferase</keyword>
<evidence type="ECO:0000313" key="10">
    <source>
        <dbReference type="EMBL" id="QPV62641.1"/>
    </source>
</evidence>
<dbReference type="InterPro" id="IPR014729">
    <property type="entry name" value="Rossmann-like_a/b/a_fold"/>
</dbReference>
<dbReference type="AlphaFoldDB" id="A0A7T3FXU9"/>
<dbReference type="Proteomes" id="UP000595001">
    <property type="component" value="Chromosome"/>
</dbReference>
<dbReference type="PANTHER" id="PTHR43209">
    <property type="entry name" value="TRNA SULFURTRANSFERASE"/>
    <property type="match status" value="1"/>
</dbReference>
<evidence type="ECO:0000256" key="8">
    <source>
        <dbReference type="HAMAP-Rule" id="MF_00021"/>
    </source>
</evidence>
<dbReference type="GO" id="GO:0005524">
    <property type="term" value="F:ATP binding"/>
    <property type="evidence" value="ECO:0007669"/>
    <property type="project" value="UniProtKB-UniRule"/>
</dbReference>
<comment type="subcellular location">
    <subcellularLocation>
        <location evidence="8">Cytoplasm</location>
    </subcellularLocation>
</comment>
<keyword evidence="5 8" id="KW-0067">ATP-binding</keyword>
<feature type="binding site" evidence="8">
    <location>
        <position position="296"/>
    </location>
    <ligand>
        <name>ATP</name>
        <dbReference type="ChEBI" id="CHEBI:30616"/>
    </ligand>
</feature>
<dbReference type="GO" id="GO:0052837">
    <property type="term" value="P:thiazole biosynthetic process"/>
    <property type="evidence" value="ECO:0007669"/>
    <property type="project" value="TreeGrafter"/>
</dbReference>
<feature type="binding site" evidence="8">
    <location>
        <begin position="191"/>
        <end position="192"/>
    </location>
    <ligand>
        <name>ATP</name>
        <dbReference type="ChEBI" id="CHEBI:30616"/>
    </ligand>
</feature>
<dbReference type="EMBL" id="CP065856">
    <property type="protein sequence ID" value="QPV62641.1"/>
    <property type="molecule type" value="Genomic_DNA"/>
</dbReference>
<dbReference type="CDD" id="cd11716">
    <property type="entry name" value="THUMP_ThiI"/>
    <property type="match status" value="1"/>
</dbReference>
<comment type="catalytic activity">
    <reaction evidence="8">
        <text>[ThiI sulfur-carrier protein]-S-sulfanyl-L-cysteine + a uridine in tRNA + 2 reduced [2Fe-2S]-[ferredoxin] + ATP + H(+) = [ThiI sulfur-carrier protein]-L-cysteine + a 4-thiouridine in tRNA + 2 oxidized [2Fe-2S]-[ferredoxin] + AMP + diphosphate</text>
        <dbReference type="Rhea" id="RHEA:24176"/>
        <dbReference type="Rhea" id="RHEA-COMP:10000"/>
        <dbReference type="Rhea" id="RHEA-COMP:10001"/>
        <dbReference type="Rhea" id="RHEA-COMP:13337"/>
        <dbReference type="Rhea" id="RHEA-COMP:13338"/>
        <dbReference type="Rhea" id="RHEA-COMP:13339"/>
        <dbReference type="Rhea" id="RHEA-COMP:13340"/>
        <dbReference type="ChEBI" id="CHEBI:15378"/>
        <dbReference type="ChEBI" id="CHEBI:29950"/>
        <dbReference type="ChEBI" id="CHEBI:30616"/>
        <dbReference type="ChEBI" id="CHEBI:33019"/>
        <dbReference type="ChEBI" id="CHEBI:33737"/>
        <dbReference type="ChEBI" id="CHEBI:33738"/>
        <dbReference type="ChEBI" id="CHEBI:61963"/>
        <dbReference type="ChEBI" id="CHEBI:65315"/>
        <dbReference type="ChEBI" id="CHEBI:136798"/>
        <dbReference type="ChEBI" id="CHEBI:456215"/>
        <dbReference type="EC" id="2.8.1.4"/>
    </reaction>
</comment>
<dbReference type="InterPro" id="IPR049962">
    <property type="entry name" value="THUMP_ThiI"/>
</dbReference>
<dbReference type="PROSITE" id="PS51165">
    <property type="entry name" value="THUMP"/>
    <property type="match status" value="1"/>
</dbReference>
<reference evidence="10 11" key="1">
    <citation type="submission" date="2020-12" db="EMBL/GenBank/DDBJ databases">
        <title>Halosimplex halophilum sp. nov. and Halosimplex salinum sp. nov., two new members of the genus Halosimplex.</title>
        <authorList>
            <person name="Cui H.L."/>
        </authorList>
    </citation>
    <scope>NUCLEOTIDE SEQUENCE [LARGE SCALE GENOMIC DNA]</scope>
    <source>
        <strain evidence="10 11">YGH94</strain>
    </source>
</reference>
<accession>A0A7T3FXU9</accession>
<dbReference type="Gene3D" id="3.30.2130.30">
    <property type="match status" value="1"/>
</dbReference>
<dbReference type="GO" id="GO:0140741">
    <property type="term" value="F:tRNA-uracil-4 sulfurtransferase activity"/>
    <property type="evidence" value="ECO:0007669"/>
    <property type="project" value="UniProtKB-EC"/>
</dbReference>
<keyword evidence="4 8" id="KW-0547">Nucleotide-binding</keyword>
<evidence type="ECO:0000259" key="9">
    <source>
        <dbReference type="PROSITE" id="PS51165"/>
    </source>
</evidence>
<dbReference type="InterPro" id="IPR004114">
    <property type="entry name" value="THUMP_dom"/>
</dbReference>